<sequence>MSKPLFNKDNFNTYDTLPDDVEHFEVWDCGILVKFAVDKKGIIYIISIEEEPK</sequence>
<name>A0A0F9GJX6_9ZZZZ</name>
<comment type="caution">
    <text evidence="1">The sequence shown here is derived from an EMBL/GenBank/DDBJ whole genome shotgun (WGS) entry which is preliminary data.</text>
</comment>
<gene>
    <name evidence="1" type="ORF">LCGC14_1817590</name>
</gene>
<accession>A0A0F9GJX6</accession>
<reference evidence="1" key="1">
    <citation type="journal article" date="2015" name="Nature">
        <title>Complex archaea that bridge the gap between prokaryotes and eukaryotes.</title>
        <authorList>
            <person name="Spang A."/>
            <person name="Saw J.H."/>
            <person name="Jorgensen S.L."/>
            <person name="Zaremba-Niedzwiedzka K."/>
            <person name="Martijn J."/>
            <person name="Lind A.E."/>
            <person name="van Eijk R."/>
            <person name="Schleper C."/>
            <person name="Guy L."/>
            <person name="Ettema T.J."/>
        </authorList>
    </citation>
    <scope>NUCLEOTIDE SEQUENCE</scope>
</reference>
<protein>
    <submittedName>
        <fullName evidence="1">Uncharacterized protein</fullName>
    </submittedName>
</protein>
<organism evidence="1">
    <name type="scientific">marine sediment metagenome</name>
    <dbReference type="NCBI Taxonomy" id="412755"/>
    <lineage>
        <taxon>unclassified sequences</taxon>
        <taxon>metagenomes</taxon>
        <taxon>ecological metagenomes</taxon>
    </lineage>
</organism>
<evidence type="ECO:0000313" key="1">
    <source>
        <dbReference type="EMBL" id="KKL99124.1"/>
    </source>
</evidence>
<proteinExistence type="predicted"/>
<dbReference type="AlphaFoldDB" id="A0A0F9GJX6"/>
<dbReference type="EMBL" id="LAZR01017750">
    <property type="protein sequence ID" value="KKL99124.1"/>
    <property type="molecule type" value="Genomic_DNA"/>
</dbReference>